<dbReference type="PANTHER" id="PTHR46825">
    <property type="entry name" value="D-ALANYL-D-ALANINE-CARBOXYPEPTIDASE/ENDOPEPTIDASE AMPH"/>
    <property type="match status" value="1"/>
</dbReference>
<dbReference type="InterPro" id="IPR056008">
    <property type="entry name" value="DUF7586"/>
</dbReference>
<dbReference type="Gene3D" id="3.40.710.10">
    <property type="entry name" value="DD-peptidase/beta-lactamase superfamily"/>
    <property type="match status" value="1"/>
</dbReference>
<evidence type="ECO:0000259" key="2">
    <source>
        <dbReference type="Pfam" id="PF24491"/>
    </source>
</evidence>
<dbReference type="Proteomes" id="UP000649179">
    <property type="component" value="Unassembled WGS sequence"/>
</dbReference>
<evidence type="ECO:0000259" key="1">
    <source>
        <dbReference type="Pfam" id="PF00144"/>
    </source>
</evidence>
<dbReference type="Pfam" id="PF24491">
    <property type="entry name" value="DUF7586"/>
    <property type="match status" value="1"/>
</dbReference>
<accession>A0A917BTD5</accession>
<dbReference type="RefSeq" id="WP_188780711.1">
    <property type="nucleotide sequence ID" value="NZ_BMKQ01000001.1"/>
</dbReference>
<reference evidence="3" key="2">
    <citation type="submission" date="2020-09" db="EMBL/GenBank/DDBJ databases">
        <authorList>
            <person name="Sun Q."/>
            <person name="Zhou Y."/>
        </authorList>
    </citation>
    <scope>NUCLEOTIDE SEQUENCE</scope>
    <source>
        <strain evidence="3">CGMCC 1.16067</strain>
    </source>
</reference>
<dbReference type="EMBL" id="BMKQ01000001">
    <property type="protein sequence ID" value="GGF55979.1"/>
    <property type="molecule type" value="Genomic_DNA"/>
</dbReference>
<sequence length="453" mass="49388">MTQTLRTETARELRRLALDRQRRGRVPGLAAGVVRRGELVWHDGIGTVDVAHPRVPGPDDQFLIASNTKTFTAVLIMQLRDEGRLALDDELADHVPGLSGQGATIRQALSHATGLQREPAGDVWANLEMPDDDALVRGFGEIERIGPPCTRWHYSNVLYAVLGQVVAHVDGRPWEDALQRRLLDPLGMTRTTVGFDDGPRATGYYVPAYDDVPRVEPVLAQSAMAPCGGLASTVTDLAAWSGFVAAPDPAVLSPDTMEEMCHPRLVVDTDGWRTAMGLGFWVHRAVSGRTYVGHTGGMPGQISGVFTDRESGTGGIVLMNQSTSPDPMEHAVALADHVVQHDPVEPEPWTPGTEVPSALRPVLGRWFTEGSAFTFSVRQGHLEARAEGAPADRAPSVFAPLEGEPDTYRTVSGRERGERLRLVRDADGQVSQMYWATYVVTREPLAFGEHLRH</sequence>
<organism evidence="3 4">
    <name type="scientific">Marmoricola endophyticus</name>
    <dbReference type="NCBI Taxonomy" id="2040280"/>
    <lineage>
        <taxon>Bacteria</taxon>
        <taxon>Bacillati</taxon>
        <taxon>Actinomycetota</taxon>
        <taxon>Actinomycetes</taxon>
        <taxon>Propionibacteriales</taxon>
        <taxon>Nocardioidaceae</taxon>
        <taxon>Marmoricola</taxon>
    </lineage>
</organism>
<feature type="domain" description="DUF7586" evidence="2">
    <location>
        <begin position="355"/>
        <end position="442"/>
    </location>
</feature>
<keyword evidence="3" id="KW-0378">Hydrolase</keyword>
<name>A0A917BTD5_9ACTN</name>
<keyword evidence="4" id="KW-1185">Reference proteome</keyword>
<dbReference type="GO" id="GO:0016787">
    <property type="term" value="F:hydrolase activity"/>
    <property type="evidence" value="ECO:0007669"/>
    <property type="project" value="UniProtKB-KW"/>
</dbReference>
<dbReference type="PANTHER" id="PTHR46825:SF7">
    <property type="entry name" value="D-ALANYL-D-ALANINE CARBOXYPEPTIDASE"/>
    <property type="match status" value="1"/>
</dbReference>
<dbReference type="InterPro" id="IPR001466">
    <property type="entry name" value="Beta-lactam-related"/>
</dbReference>
<dbReference type="AlphaFoldDB" id="A0A917BTD5"/>
<dbReference type="Pfam" id="PF00144">
    <property type="entry name" value="Beta-lactamase"/>
    <property type="match status" value="1"/>
</dbReference>
<protein>
    <submittedName>
        <fullName evidence="3">Serine hydrolase</fullName>
    </submittedName>
</protein>
<dbReference type="InterPro" id="IPR012338">
    <property type="entry name" value="Beta-lactam/transpept-like"/>
</dbReference>
<reference evidence="3" key="1">
    <citation type="journal article" date="2014" name="Int. J. Syst. Evol. Microbiol.">
        <title>Complete genome sequence of Corynebacterium casei LMG S-19264T (=DSM 44701T), isolated from a smear-ripened cheese.</title>
        <authorList>
            <consortium name="US DOE Joint Genome Institute (JGI-PGF)"/>
            <person name="Walter F."/>
            <person name="Albersmeier A."/>
            <person name="Kalinowski J."/>
            <person name="Ruckert C."/>
        </authorList>
    </citation>
    <scope>NUCLEOTIDE SEQUENCE</scope>
    <source>
        <strain evidence="3">CGMCC 1.16067</strain>
    </source>
</reference>
<evidence type="ECO:0000313" key="3">
    <source>
        <dbReference type="EMBL" id="GGF55979.1"/>
    </source>
</evidence>
<dbReference type="InterPro" id="IPR050491">
    <property type="entry name" value="AmpC-like"/>
</dbReference>
<feature type="domain" description="Beta-lactamase-related" evidence="1">
    <location>
        <begin position="15"/>
        <end position="334"/>
    </location>
</feature>
<dbReference type="SUPFAM" id="SSF56601">
    <property type="entry name" value="beta-lactamase/transpeptidase-like"/>
    <property type="match status" value="1"/>
</dbReference>
<gene>
    <name evidence="3" type="ORF">GCM10011519_32390</name>
</gene>
<comment type="caution">
    <text evidence="3">The sequence shown here is derived from an EMBL/GenBank/DDBJ whole genome shotgun (WGS) entry which is preliminary data.</text>
</comment>
<proteinExistence type="predicted"/>
<evidence type="ECO:0000313" key="4">
    <source>
        <dbReference type="Proteomes" id="UP000649179"/>
    </source>
</evidence>